<proteinExistence type="predicted"/>
<comment type="caution">
    <text evidence="1">The sequence shown here is derived from an EMBL/GenBank/DDBJ whole genome shotgun (WGS) entry which is preliminary data.</text>
</comment>
<protein>
    <submittedName>
        <fullName evidence="1">Uncharacterized protein</fullName>
    </submittedName>
</protein>
<name>A0A5J4RNE4_9ZZZZ</name>
<organism evidence="1">
    <name type="scientific">termite gut metagenome</name>
    <dbReference type="NCBI Taxonomy" id="433724"/>
    <lineage>
        <taxon>unclassified sequences</taxon>
        <taxon>metagenomes</taxon>
        <taxon>organismal metagenomes</taxon>
    </lineage>
</organism>
<dbReference type="EMBL" id="SNRY01000881">
    <property type="protein sequence ID" value="KAA6335556.1"/>
    <property type="molecule type" value="Genomic_DNA"/>
</dbReference>
<dbReference type="AlphaFoldDB" id="A0A5J4RNE4"/>
<gene>
    <name evidence="1" type="ORF">EZS27_016234</name>
</gene>
<accession>A0A5J4RNE4</accession>
<evidence type="ECO:0000313" key="1">
    <source>
        <dbReference type="EMBL" id="KAA6335556.1"/>
    </source>
</evidence>
<sequence length="48" mass="5673">MISFCKYIYAKVMLVIQIYHKTGRKLQEKSRPEKFHNLALATKTLMTV</sequence>
<reference evidence="1" key="1">
    <citation type="submission" date="2019-03" db="EMBL/GenBank/DDBJ databases">
        <title>Single cell metagenomics reveals metabolic interactions within the superorganism composed of flagellate Streblomastix strix and complex community of Bacteroidetes bacteria on its surface.</title>
        <authorList>
            <person name="Treitli S.C."/>
            <person name="Kolisko M."/>
            <person name="Husnik F."/>
            <person name="Keeling P."/>
            <person name="Hampl V."/>
        </authorList>
    </citation>
    <scope>NUCLEOTIDE SEQUENCE</scope>
    <source>
        <strain evidence="1">STM</strain>
    </source>
</reference>